<dbReference type="InterPro" id="IPR036640">
    <property type="entry name" value="ABC1_TM_sf"/>
</dbReference>
<gene>
    <name evidence="7" type="ORF">GCM10010994_42070</name>
</gene>
<feature type="transmembrane region" description="Helical" evidence="5">
    <location>
        <begin position="292"/>
        <end position="315"/>
    </location>
</feature>
<keyword evidence="2 5" id="KW-0812">Transmembrane</keyword>
<reference evidence="7" key="2">
    <citation type="submission" date="2020-09" db="EMBL/GenBank/DDBJ databases">
        <authorList>
            <person name="Sun Q."/>
            <person name="Zhou Y."/>
        </authorList>
    </citation>
    <scope>NUCLEOTIDE SEQUENCE</scope>
    <source>
        <strain evidence="7">CGMCC 1.12919</strain>
    </source>
</reference>
<comment type="subcellular location">
    <subcellularLocation>
        <location evidence="1">Cell membrane</location>
        <topology evidence="1">Multi-pass membrane protein</topology>
    </subcellularLocation>
</comment>
<evidence type="ECO:0000259" key="6">
    <source>
        <dbReference type="PROSITE" id="PS50929"/>
    </source>
</evidence>
<keyword evidence="3 5" id="KW-1133">Transmembrane helix</keyword>
<keyword evidence="4 5" id="KW-0472">Membrane</keyword>
<dbReference type="Pfam" id="PF00664">
    <property type="entry name" value="ABC_membrane"/>
    <property type="match status" value="1"/>
</dbReference>
<dbReference type="AlphaFoldDB" id="A0A916XJZ7"/>
<dbReference type="GO" id="GO:0034040">
    <property type="term" value="F:ATPase-coupled lipid transmembrane transporter activity"/>
    <property type="evidence" value="ECO:0007669"/>
    <property type="project" value="TreeGrafter"/>
</dbReference>
<sequence>MERNPLRFVWQHSRLIHLGVALALLLVVPLNWLLLDIPRLLVDDAVLGHAFVGRTTAPFLPLTIDLPYPWLEEPLPLFEGLMVDRRGYFLASCVLIAGLILGRALIFGLVSAARNILSRRMARELRIGLFRRLLVARAAARDDAAVASNLSGAGTAAIASFLGDAIIVPAMALSLVAIIVIYAASLGLWFGGLMLAIALAHAAMAAWVATTQEARVRARIARERAIAQATLEASGRALAVRIHGTADTEEGAFAATLRRLDEAWRRVTQRVTIALQARDGLRELAPLLMTGFASYGIISGKLSVGGLIALLFAVIQLPRSMAALVTWRRERDEARAVFQDIARTNGALLARERRDSTPTELTTASGPLVATDVAAYDPQSGVRVAGITTSIELPAHIALVGDSGSGADVFARLIGGGVEPSAGTLTLAGTDLGRLTGKARAKHIAYAGGAPVILPASLRDNLLYGALKGPIADRTLIEAITVAGIDDEVYALGLAGNIDGNADQAITATVLSARRSVREALAGANSADLVDPFDPSVYNTHATVAENLMFGMPVGDTFREANLARHPFVRAVLEAEDLTGALEEQGLAIARSMVEIFQGVPDGHPLFERFSFFSASERGAYEDLLARHTRAERQRGTTAARDRELLIALAFRYVETRHRLGLLDPRLQDRIVRARATFRSLLPPSLGPAVEFYNPAMICSAASLADNLLFGRVAHDVAGAEDKVQGIVRRVLADGGLDHLVFQVGLSAQLSEREPRGLVGNAAGLDLARCLIREPDILVASQIVAGLGTAETQALVERLKRTMTGRSLVLQLPDSGRAEGFDAVLRFERGTLAAPEDRSDVGETV</sequence>
<dbReference type="GO" id="GO:0005524">
    <property type="term" value="F:ATP binding"/>
    <property type="evidence" value="ECO:0007669"/>
    <property type="project" value="InterPro"/>
</dbReference>
<dbReference type="InterPro" id="IPR027417">
    <property type="entry name" value="P-loop_NTPase"/>
</dbReference>
<dbReference type="GO" id="GO:0005886">
    <property type="term" value="C:plasma membrane"/>
    <property type="evidence" value="ECO:0007669"/>
    <property type="project" value="UniProtKB-SubCell"/>
</dbReference>
<evidence type="ECO:0000256" key="3">
    <source>
        <dbReference type="ARBA" id="ARBA00022989"/>
    </source>
</evidence>
<feature type="domain" description="ABC transmembrane type-1" evidence="6">
    <location>
        <begin position="93"/>
        <end position="326"/>
    </location>
</feature>
<dbReference type="SUPFAM" id="SSF90123">
    <property type="entry name" value="ABC transporter transmembrane region"/>
    <property type="match status" value="1"/>
</dbReference>
<protein>
    <recommendedName>
        <fullName evidence="6">ABC transmembrane type-1 domain-containing protein</fullName>
    </recommendedName>
</protein>
<dbReference type="EMBL" id="BMGG01000007">
    <property type="protein sequence ID" value="GGC79615.1"/>
    <property type="molecule type" value="Genomic_DNA"/>
</dbReference>
<evidence type="ECO:0000256" key="5">
    <source>
        <dbReference type="SAM" id="Phobius"/>
    </source>
</evidence>
<feature type="transmembrane region" description="Helical" evidence="5">
    <location>
        <begin position="188"/>
        <end position="209"/>
    </location>
</feature>
<dbReference type="GO" id="GO:0140359">
    <property type="term" value="F:ABC-type transporter activity"/>
    <property type="evidence" value="ECO:0007669"/>
    <property type="project" value="InterPro"/>
</dbReference>
<reference evidence="7" key="1">
    <citation type="journal article" date="2014" name="Int. J. Syst. Evol. Microbiol.">
        <title>Complete genome sequence of Corynebacterium casei LMG S-19264T (=DSM 44701T), isolated from a smear-ripened cheese.</title>
        <authorList>
            <consortium name="US DOE Joint Genome Institute (JGI-PGF)"/>
            <person name="Walter F."/>
            <person name="Albersmeier A."/>
            <person name="Kalinowski J."/>
            <person name="Ruckert C."/>
        </authorList>
    </citation>
    <scope>NUCLEOTIDE SEQUENCE</scope>
    <source>
        <strain evidence="7">CGMCC 1.12919</strain>
    </source>
</reference>
<dbReference type="InterPro" id="IPR011527">
    <property type="entry name" value="ABC1_TM_dom"/>
</dbReference>
<evidence type="ECO:0000256" key="2">
    <source>
        <dbReference type="ARBA" id="ARBA00022692"/>
    </source>
</evidence>
<evidence type="ECO:0000256" key="4">
    <source>
        <dbReference type="ARBA" id="ARBA00023136"/>
    </source>
</evidence>
<dbReference type="PANTHER" id="PTHR24221">
    <property type="entry name" value="ATP-BINDING CASSETTE SUB-FAMILY B"/>
    <property type="match status" value="1"/>
</dbReference>
<evidence type="ECO:0000256" key="1">
    <source>
        <dbReference type="ARBA" id="ARBA00004651"/>
    </source>
</evidence>
<comment type="caution">
    <text evidence="7">The sequence shown here is derived from an EMBL/GenBank/DDBJ whole genome shotgun (WGS) entry which is preliminary data.</text>
</comment>
<dbReference type="SUPFAM" id="SSF52540">
    <property type="entry name" value="P-loop containing nucleoside triphosphate hydrolases"/>
    <property type="match status" value="1"/>
</dbReference>
<dbReference type="PROSITE" id="PS50929">
    <property type="entry name" value="ABC_TM1F"/>
    <property type="match status" value="1"/>
</dbReference>
<evidence type="ECO:0000313" key="7">
    <source>
        <dbReference type="EMBL" id="GGC79615.1"/>
    </source>
</evidence>
<feature type="transmembrane region" description="Helical" evidence="5">
    <location>
        <begin position="15"/>
        <end position="34"/>
    </location>
</feature>
<evidence type="ECO:0000313" key="8">
    <source>
        <dbReference type="Proteomes" id="UP000637002"/>
    </source>
</evidence>
<accession>A0A916XJZ7</accession>
<name>A0A916XJZ7_9HYPH</name>
<dbReference type="Gene3D" id="1.20.1560.10">
    <property type="entry name" value="ABC transporter type 1, transmembrane domain"/>
    <property type="match status" value="1"/>
</dbReference>
<feature type="transmembrane region" description="Helical" evidence="5">
    <location>
        <begin position="88"/>
        <end position="113"/>
    </location>
</feature>
<proteinExistence type="predicted"/>
<feature type="transmembrane region" description="Helical" evidence="5">
    <location>
        <begin position="161"/>
        <end position="182"/>
    </location>
</feature>
<dbReference type="InterPro" id="IPR039421">
    <property type="entry name" value="Type_1_exporter"/>
</dbReference>
<organism evidence="7 8">
    <name type="scientific">Chelatococcus reniformis</name>
    <dbReference type="NCBI Taxonomy" id="1494448"/>
    <lineage>
        <taxon>Bacteria</taxon>
        <taxon>Pseudomonadati</taxon>
        <taxon>Pseudomonadota</taxon>
        <taxon>Alphaproteobacteria</taxon>
        <taxon>Hyphomicrobiales</taxon>
        <taxon>Chelatococcaceae</taxon>
        <taxon>Chelatococcus</taxon>
    </lineage>
</organism>
<dbReference type="PANTHER" id="PTHR24221:SF654">
    <property type="entry name" value="ATP-BINDING CASSETTE SUB-FAMILY B MEMBER 6"/>
    <property type="match status" value="1"/>
</dbReference>
<dbReference type="Proteomes" id="UP000637002">
    <property type="component" value="Unassembled WGS sequence"/>
</dbReference>
<keyword evidence="8" id="KW-1185">Reference proteome</keyword>
<dbReference type="Gene3D" id="3.40.50.300">
    <property type="entry name" value="P-loop containing nucleotide triphosphate hydrolases"/>
    <property type="match status" value="2"/>
</dbReference>